<organism evidence="18 19">
    <name type="scientific">Aliikangiella coralliicola</name>
    <dbReference type="NCBI Taxonomy" id="2592383"/>
    <lineage>
        <taxon>Bacteria</taxon>
        <taxon>Pseudomonadati</taxon>
        <taxon>Pseudomonadota</taxon>
        <taxon>Gammaproteobacteria</taxon>
        <taxon>Oceanospirillales</taxon>
        <taxon>Pleioneaceae</taxon>
        <taxon>Aliikangiella</taxon>
    </lineage>
</organism>
<feature type="binding site" evidence="15">
    <location>
        <position position="91"/>
    </location>
    <ligand>
        <name>DNA</name>
        <dbReference type="ChEBI" id="CHEBI:16991"/>
    </ligand>
</feature>
<dbReference type="NCBIfam" id="TIGR00577">
    <property type="entry name" value="fpg"/>
    <property type="match status" value="1"/>
</dbReference>
<dbReference type="SUPFAM" id="SSF57716">
    <property type="entry name" value="Glucocorticoid receptor-like (DNA-binding domain)"/>
    <property type="match status" value="1"/>
</dbReference>
<dbReference type="PROSITE" id="PS51068">
    <property type="entry name" value="FPG_CAT"/>
    <property type="match status" value="1"/>
</dbReference>
<evidence type="ECO:0000259" key="16">
    <source>
        <dbReference type="PROSITE" id="PS51066"/>
    </source>
</evidence>
<dbReference type="GO" id="GO:0006284">
    <property type="term" value="P:base-excision repair"/>
    <property type="evidence" value="ECO:0007669"/>
    <property type="project" value="InterPro"/>
</dbReference>
<dbReference type="FunFam" id="1.10.8.50:FF:000003">
    <property type="entry name" value="Formamidopyrimidine-DNA glycosylase"/>
    <property type="match status" value="1"/>
</dbReference>
<evidence type="ECO:0000256" key="6">
    <source>
        <dbReference type="ARBA" id="ARBA00022771"/>
    </source>
</evidence>
<protein>
    <recommendedName>
        <fullName evidence="15">Formamidopyrimidine-DNA glycosylase</fullName>
        <shortName evidence="15">Fapy-DNA glycosylase</shortName>
        <ecNumber evidence="15">3.2.2.23</ecNumber>
    </recommendedName>
    <alternativeName>
        <fullName evidence="15">DNA-(apurinic or apyrimidinic site) lyase MutM</fullName>
        <shortName evidence="15">AP lyase MutM</shortName>
        <ecNumber evidence="15">4.2.99.18</ecNumber>
    </alternativeName>
</protein>
<dbReference type="EC" id="3.2.2.23" evidence="15"/>
<dbReference type="GO" id="GO:0034039">
    <property type="term" value="F:8-oxo-7,8-dihydroguanine DNA N-glycosylase activity"/>
    <property type="evidence" value="ECO:0007669"/>
    <property type="project" value="TreeGrafter"/>
</dbReference>
<comment type="similarity">
    <text evidence="2 15">Belongs to the FPG family.</text>
</comment>
<dbReference type="InterPro" id="IPR015886">
    <property type="entry name" value="H2TH_FPG"/>
</dbReference>
<evidence type="ECO:0000256" key="10">
    <source>
        <dbReference type="ARBA" id="ARBA00023204"/>
    </source>
</evidence>
<feature type="active site" description="Proton donor; for delta-elimination activity" evidence="15">
    <location>
        <position position="260"/>
    </location>
</feature>
<dbReference type="OrthoDB" id="9800855at2"/>
<dbReference type="InterPro" id="IPR010663">
    <property type="entry name" value="Znf_FPG/IleRS"/>
</dbReference>
<feature type="binding site" evidence="15">
    <location>
        <position position="151"/>
    </location>
    <ligand>
        <name>DNA</name>
        <dbReference type="ChEBI" id="CHEBI:16991"/>
    </ligand>
</feature>
<dbReference type="InterPro" id="IPR010979">
    <property type="entry name" value="Ribosomal_uS13-like_H2TH"/>
</dbReference>
<dbReference type="Pfam" id="PF06831">
    <property type="entry name" value="H2TH"/>
    <property type="match status" value="1"/>
</dbReference>
<dbReference type="AlphaFoldDB" id="A0A545UHK8"/>
<keyword evidence="5 15" id="KW-0227">DNA damage</keyword>
<keyword evidence="7 15" id="KW-0378">Hydrolase</keyword>
<dbReference type="InterPro" id="IPR000214">
    <property type="entry name" value="Znf_DNA_glyclase/AP_lyase"/>
</dbReference>
<comment type="subunit">
    <text evidence="3 15">Monomer.</text>
</comment>
<dbReference type="Gene3D" id="3.20.190.10">
    <property type="entry name" value="MutM-like, N-terminal"/>
    <property type="match status" value="1"/>
</dbReference>
<evidence type="ECO:0000313" key="18">
    <source>
        <dbReference type="EMBL" id="TQV88961.1"/>
    </source>
</evidence>
<keyword evidence="9 15" id="KW-0238">DNA-binding</keyword>
<dbReference type="InterPro" id="IPR020629">
    <property type="entry name" value="FPG_Glyclase"/>
</dbReference>
<dbReference type="PANTHER" id="PTHR22993:SF9">
    <property type="entry name" value="FORMAMIDOPYRIMIDINE-DNA GLYCOSYLASE"/>
    <property type="match status" value="1"/>
</dbReference>
<evidence type="ECO:0000256" key="13">
    <source>
        <dbReference type="ARBA" id="ARBA00023295"/>
    </source>
</evidence>
<feature type="active site" description="Schiff-base intermediate with DNA" evidence="15">
    <location>
        <position position="2"/>
    </location>
</feature>
<evidence type="ECO:0000256" key="5">
    <source>
        <dbReference type="ARBA" id="ARBA00022763"/>
    </source>
</evidence>
<dbReference type="PROSITE" id="PS01242">
    <property type="entry name" value="ZF_FPG_1"/>
    <property type="match status" value="1"/>
</dbReference>
<name>A0A545UHK8_9GAMM</name>
<dbReference type="GO" id="GO:0003684">
    <property type="term" value="F:damaged DNA binding"/>
    <property type="evidence" value="ECO:0007669"/>
    <property type="project" value="InterPro"/>
</dbReference>
<keyword evidence="11 15" id="KW-0456">Lyase</keyword>
<evidence type="ECO:0000256" key="2">
    <source>
        <dbReference type="ARBA" id="ARBA00009409"/>
    </source>
</evidence>
<evidence type="ECO:0000256" key="12">
    <source>
        <dbReference type="ARBA" id="ARBA00023268"/>
    </source>
</evidence>
<evidence type="ECO:0000256" key="4">
    <source>
        <dbReference type="ARBA" id="ARBA00022723"/>
    </source>
</evidence>
<evidence type="ECO:0000256" key="8">
    <source>
        <dbReference type="ARBA" id="ARBA00022833"/>
    </source>
</evidence>
<dbReference type="SMART" id="SM00898">
    <property type="entry name" value="Fapy_DNA_glyco"/>
    <property type="match status" value="1"/>
</dbReference>
<comment type="caution">
    <text evidence="18">The sequence shown here is derived from an EMBL/GenBank/DDBJ whole genome shotgun (WGS) entry which is preliminary data.</text>
</comment>
<feature type="active site" description="Proton donor" evidence="15">
    <location>
        <position position="3"/>
    </location>
</feature>
<evidence type="ECO:0000256" key="9">
    <source>
        <dbReference type="ARBA" id="ARBA00023125"/>
    </source>
</evidence>
<dbReference type="SMART" id="SM01232">
    <property type="entry name" value="H2TH"/>
    <property type="match status" value="1"/>
</dbReference>
<dbReference type="Gene3D" id="1.10.8.50">
    <property type="match status" value="1"/>
</dbReference>
<comment type="cofactor">
    <cofactor evidence="15">
        <name>Zn(2+)</name>
        <dbReference type="ChEBI" id="CHEBI:29105"/>
    </cofactor>
    <text evidence="15">Binds 1 zinc ion per subunit.</text>
</comment>
<comment type="function">
    <text evidence="15">Involved in base excision repair of DNA damaged by oxidation or by mutagenic agents. Acts as DNA glycosylase that recognizes and removes damaged bases. Has a preference for oxidized purines, such as 7,8-dihydro-8-oxoguanine (8-oxoG). Has AP (apurinic/apyrimidinic) lyase activity and introduces nicks in the DNA strand. Cleaves the DNA backbone by beta-delta elimination to generate a single-strand break at the site of the removed base with both 3'- and 5'-phosphates.</text>
</comment>
<dbReference type="EMBL" id="VIKS01000003">
    <property type="protein sequence ID" value="TQV88961.1"/>
    <property type="molecule type" value="Genomic_DNA"/>
</dbReference>
<dbReference type="GO" id="GO:0008270">
    <property type="term" value="F:zinc ion binding"/>
    <property type="evidence" value="ECO:0007669"/>
    <property type="project" value="UniProtKB-UniRule"/>
</dbReference>
<dbReference type="FunFam" id="3.20.190.10:FF:000001">
    <property type="entry name" value="Formamidopyrimidine-DNA glycosylase"/>
    <property type="match status" value="1"/>
</dbReference>
<dbReference type="NCBIfam" id="NF002211">
    <property type="entry name" value="PRK01103.1"/>
    <property type="match status" value="1"/>
</dbReference>
<evidence type="ECO:0000256" key="1">
    <source>
        <dbReference type="ARBA" id="ARBA00001668"/>
    </source>
</evidence>
<keyword evidence="8 15" id="KW-0862">Zinc</keyword>
<accession>A0A545UHK8</accession>
<comment type="catalytic activity">
    <reaction evidence="14 15">
        <text>2'-deoxyribonucleotide-(2'-deoxyribose 5'-phosphate)-2'-deoxyribonucleotide-DNA = a 3'-end 2'-deoxyribonucleotide-(2,3-dehydro-2,3-deoxyribose 5'-phosphate)-DNA + a 5'-end 5'-phospho-2'-deoxyribonucleoside-DNA + H(+)</text>
        <dbReference type="Rhea" id="RHEA:66592"/>
        <dbReference type="Rhea" id="RHEA-COMP:13180"/>
        <dbReference type="Rhea" id="RHEA-COMP:16897"/>
        <dbReference type="Rhea" id="RHEA-COMP:17067"/>
        <dbReference type="ChEBI" id="CHEBI:15378"/>
        <dbReference type="ChEBI" id="CHEBI:136412"/>
        <dbReference type="ChEBI" id="CHEBI:157695"/>
        <dbReference type="ChEBI" id="CHEBI:167181"/>
        <dbReference type="EC" id="4.2.99.18"/>
    </reaction>
</comment>
<dbReference type="Pfam" id="PF06827">
    <property type="entry name" value="zf-FPG_IleRS"/>
    <property type="match status" value="1"/>
</dbReference>
<keyword evidence="19" id="KW-1185">Reference proteome</keyword>
<feature type="active site" description="Proton donor; for beta-elimination activity" evidence="15">
    <location>
        <position position="58"/>
    </location>
</feature>
<keyword evidence="4 15" id="KW-0479">Metal-binding</keyword>
<evidence type="ECO:0000256" key="3">
    <source>
        <dbReference type="ARBA" id="ARBA00011245"/>
    </source>
</evidence>
<dbReference type="HAMAP" id="MF_00103">
    <property type="entry name" value="Fapy_DNA_glycosyl"/>
    <property type="match status" value="1"/>
</dbReference>
<feature type="domain" description="FPG-type" evidence="16">
    <location>
        <begin position="236"/>
        <end position="270"/>
    </location>
</feature>
<feature type="binding site" evidence="15">
    <location>
        <position position="110"/>
    </location>
    <ligand>
        <name>DNA</name>
        <dbReference type="ChEBI" id="CHEBI:16991"/>
    </ligand>
</feature>
<reference evidence="18 19" key="1">
    <citation type="submission" date="2019-07" db="EMBL/GenBank/DDBJ databases">
        <title>Draft genome for Aliikangiella sp. M105.</title>
        <authorList>
            <person name="Wang G."/>
        </authorList>
    </citation>
    <scope>NUCLEOTIDE SEQUENCE [LARGE SCALE GENOMIC DNA]</scope>
    <source>
        <strain evidence="18 19">M105</strain>
    </source>
</reference>
<keyword evidence="12 15" id="KW-0511">Multifunctional enzyme</keyword>
<dbReference type="PROSITE" id="PS51066">
    <property type="entry name" value="ZF_FPG_2"/>
    <property type="match status" value="1"/>
</dbReference>
<dbReference type="CDD" id="cd08966">
    <property type="entry name" value="EcFpg-like_N"/>
    <property type="match status" value="1"/>
</dbReference>
<dbReference type="Pfam" id="PF01149">
    <property type="entry name" value="Fapy_DNA_glyco"/>
    <property type="match status" value="1"/>
</dbReference>
<evidence type="ECO:0000259" key="17">
    <source>
        <dbReference type="PROSITE" id="PS51068"/>
    </source>
</evidence>
<keyword evidence="6 15" id="KW-0863">Zinc-finger</keyword>
<dbReference type="RefSeq" id="WP_142892446.1">
    <property type="nucleotide sequence ID" value="NZ_ML660161.1"/>
</dbReference>
<dbReference type="Proteomes" id="UP000315439">
    <property type="component" value="Unassembled WGS sequence"/>
</dbReference>
<dbReference type="EC" id="4.2.99.18" evidence="15"/>
<dbReference type="InterPro" id="IPR015887">
    <property type="entry name" value="DNA_glyclase_Znf_dom_DNA_BS"/>
</dbReference>
<gene>
    <name evidence="15 18" type="primary">mutM</name>
    <name evidence="15" type="synonym">fpg</name>
    <name evidence="18" type="ORF">FLL46_05365</name>
</gene>
<dbReference type="SUPFAM" id="SSF81624">
    <property type="entry name" value="N-terminal domain of MutM-like DNA repair proteins"/>
    <property type="match status" value="1"/>
</dbReference>
<sequence>MPELPEVETSCRGIEPFCVDQQITRIKVRQPKLRWPVDADLARKLKGKTILKVERRGKYMLLQTGRAALMIHLGMSGSLRIVESSVEAAKHDHIDVHLSNGKIIRYNDPRRFGSFIYNTEGNAHPLLNKLGVEPLSADFNSDYLYAVCQQRKVSIKTLIMNSNIVVGVGNIYAQESLFMSSINPKKAANKISRKRIESLVVAIKHVLAEAIKAGGSSLKDFTSAEGKPGYFQHAHQVYGRGGEACNQCGTTLKQIVISQRSTVYCGNCQR</sequence>
<evidence type="ECO:0000256" key="15">
    <source>
        <dbReference type="HAMAP-Rule" id="MF_00103"/>
    </source>
</evidence>
<dbReference type="InterPro" id="IPR035937">
    <property type="entry name" value="FPG_N"/>
</dbReference>
<dbReference type="SUPFAM" id="SSF46946">
    <property type="entry name" value="S13-like H2TH domain"/>
    <property type="match status" value="1"/>
</dbReference>
<evidence type="ECO:0000256" key="7">
    <source>
        <dbReference type="ARBA" id="ARBA00022801"/>
    </source>
</evidence>
<feature type="domain" description="Formamidopyrimidine-DNA glycosylase catalytic" evidence="17">
    <location>
        <begin position="2"/>
        <end position="113"/>
    </location>
</feature>
<evidence type="ECO:0000256" key="11">
    <source>
        <dbReference type="ARBA" id="ARBA00023239"/>
    </source>
</evidence>
<comment type="catalytic activity">
    <reaction evidence="1 15">
        <text>Hydrolysis of DNA containing ring-opened 7-methylguanine residues, releasing 2,6-diamino-4-hydroxy-5-(N-methyl)formamidopyrimidine.</text>
        <dbReference type="EC" id="3.2.2.23"/>
    </reaction>
</comment>
<dbReference type="GO" id="GO:0140078">
    <property type="term" value="F:class I DNA-(apurinic or apyrimidinic site) endonuclease activity"/>
    <property type="evidence" value="ECO:0007669"/>
    <property type="project" value="UniProtKB-EC"/>
</dbReference>
<evidence type="ECO:0000313" key="19">
    <source>
        <dbReference type="Proteomes" id="UP000315439"/>
    </source>
</evidence>
<evidence type="ECO:0000256" key="14">
    <source>
        <dbReference type="ARBA" id="ARBA00044632"/>
    </source>
</evidence>
<keyword evidence="13 15" id="KW-0326">Glycosidase</keyword>
<dbReference type="PANTHER" id="PTHR22993">
    <property type="entry name" value="FORMAMIDOPYRIMIDINE-DNA GLYCOSYLASE"/>
    <property type="match status" value="1"/>
</dbReference>
<keyword evidence="10 15" id="KW-0234">DNA repair</keyword>
<dbReference type="InterPro" id="IPR012319">
    <property type="entry name" value="FPG_cat"/>
</dbReference>
<proteinExistence type="inferred from homology"/>